<reference evidence="3" key="1">
    <citation type="submission" date="2020-02" db="EMBL/GenBank/DDBJ databases">
        <authorList>
            <person name="Palmer J.M."/>
        </authorList>
    </citation>
    <scope>NUCLEOTIDE SEQUENCE</scope>
    <source>
        <strain evidence="3">EPUS1.4</strain>
        <tissue evidence="3">Thallus</tissue>
    </source>
</reference>
<feature type="region of interest" description="Disordered" evidence="2">
    <location>
        <begin position="1"/>
        <end position="180"/>
    </location>
</feature>
<dbReference type="OrthoDB" id="5945798at2759"/>
<feature type="compositionally biased region" description="Low complexity" evidence="2">
    <location>
        <begin position="701"/>
        <end position="713"/>
    </location>
</feature>
<evidence type="ECO:0000256" key="1">
    <source>
        <dbReference type="SAM" id="Coils"/>
    </source>
</evidence>
<name>A0A8H7E220_9EURO</name>
<evidence type="ECO:0000256" key="2">
    <source>
        <dbReference type="SAM" id="MobiDB-lite"/>
    </source>
</evidence>
<keyword evidence="1" id="KW-0175">Coiled coil</keyword>
<feature type="compositionally biased region" description="Polar residues" evidence="2">
    <location>
        <begin position="744"/>
        <end position="761"/>
    </location>
</feature>
<protein>
    <submittedName>
        <fullName evidence="3">Uncharacterized protein</fullName>
    </submittedName>
</protein>
<feature type="compositionally biased region" description="Low complexity" evidence="2">
    <location>
        <begin position="441"/>
        <end position="451"/>
    </location>
</feature>
<feature type="compositionally biased region" description="Low complexity" evidence="2">
    <location>
        <begin position="543"/>
        <end position="560"/>
    </location>
</feature>
<dbReference type="Proteomes" id="UP000606974">
    <property type="component" value="Unassembled WGS sequence"/>
</dbReference>
<feature type="compositionally biased region" description="Low complexity" evidence="2">
    <location>
        <begin position="484"/>
        <end position="502"/>
    </location>
</feature>
<dbReference type="AlphaFoldDB" id="A0A8H7E220"/>
<accession>A0A8H7E220</accession>
<evidence type="ECO:0000313" key="3">
    <source>
        <dbReference type="EMBL" id="KAF7507684.1"/>
    </source>
</evidence>
<feature type="region of interest" description="Disordered" evidence="2">
    <location>
        <begin position="351"/>
        <end position="832"/>
    </location>
</feature>
<feature type="compositionally biased region" description="Gly residues" evidence="2">
    <location>
        <begin position="405"/>
        <end position="415"/>
    </location>
</feature>
<feature type="compositionally biased region" description="Acidic residues" evidence="2">
    <location>
        <begin position="635"/>
        <end position="645"/>
    </location>
</feature>
<feature type="compositionally biased region" description="Basic and acidic residues" evidence="2">
    <location>
        <begin position="646"/>
        <end position="655"/>
    </location>
</feature>
<feature type="compositionally biased region" description="Low complexity" evidence="2">
    <location>
        <begin position="582"/>
        <end position="593"/>
    </location>
</feature>
<gene>
    <name evidence="3" type="ORF">GJ744_010237</name>
</gene>
<feature type="coiled-coil region" evidence="1">
    <location>
        <begin position="290"/>
        <end position="345"/>
    </location>
</feature>
<feature type="compositionally biased region" description="Basic and acidic residues" evidence="2">
    <location>
        <begin position="604"/>
        <end position="621"/>
    </location>
</feature>
<proteinExistence type="predicted"/>
<feature type="compositionally biased region" description="Low complexity" evidence="2">
    <location>
        <begin position="656"/>
        <end position="668"/>
    </location>
</feature>
<comment type="caution">
    <text evidence="3">The sequence shown here is derived from an EMBL/GenBank/DDBJ whole genome shotgun (WGS) entry which is preliminary data.</text>
</comment>
<organism evidence="3 4">
    <name type="scientific">Endocarpon pusillum</name>
    <dbReference type="NCBI Taxonomy" id="364733"/>
    <lineage>
        <taxon>Eukaryota</taxon>
        <taxon>Fungi</taxon>
        <taxon>Dikarya</taxon>
        <taxon>Ascomycota</taxon>
        <taxon>Pezizomycotina</taxon>
        <taxon>Eurotiomycetes</taxon>
        <taxon>Chaetothyriomycetidae</taxon>
        <taxon>Verrucariales</taxon>
        <taxon>Verrucariaceae</taxon>
        <taxon>Endocarpon</taxon>
    </lineage>
</organism>
<feature type="compositionally biased region" description="Low complexity" evidence="2">
    <location>
        <begin position="78"/>
        <end position="88"/>
    </location>
</feature>
<feature type="compositionally biased region" description="Polar residues" evidence="2">
    <location>
        <begin position="108"/>
        <end position="151"/>
    </location>
</feature>
<feature type="compositionally biased region" description="Basic and acidic residues" evidence="2">
    <location>
        <begin position="44"/>
        <end position="77"/>
    </location>
</feature>
<evidence type="ECO:0000313" key="4">
    <source>
        <dbReference type="Proteomes" id="UP000606974"/>
    </source>
</evidence>
<feature type="compositionally biased region" description="Basic and acidic residues" evidence="2">
    <location>
        <begin position="351"/>
        <end position="365"/>
    </location>
</feature>
<sequence length="832" mass="90235">MSDLFSGDQPGGPSGNGRAQNGGSRAARGAPVPTGGVRTPTEVMRARRERDARRKAQEEEAARLRNLEQEESRRAQEAEAAAALPGEAPVRRRSTRRSGVEVPDASRRTSGGQFSSRRQENIPSVASVTSRPRTSTLDQGQPRPVSQQARVSSRYDRQPGEEPTAGPSRTNRVDLPAMSDENSANPAILLQPTQPSTDPQTGRSTFPNAFERWETLSSHWEGLTSYWIRRLQENSSELNREPLNQQMSRQIVDLSAAGSNLFLAVFELQRLRASSDRKFQRWFFETRSELERYQAQQAELERLLRVEREERARIVSSTGSAEADKFKAEELVKEMRRELQISKEEARRAWEELGRREQEERDRTVSLRSGEPTLVGGVQVVPMTQGVPSRQTTAAGRPQTRDGAYAGGPGAGLVGGQAPISASRTTLESPDEEERQFSYQAPPAASPTDTDPFAEEAARAATRQPTTRTRESARSPELQFYQRPTQPIASPAATAAPRATQPPTYPTIPTSEARGGYSSAHQATTATTNGGGNSRFYPQAVNSAALQPPFSAAAAAAPSITAPPRPGTHNTDLSSHDEPSYIASTTSGAGSSIGDEEYEIDADGNYRLDAEGRRIPWRDPSDPTNGRRYGPVSEEGSEDEYDVQSEIEREREYARRYGAGALRQTQTQAPPPAPQQQQQQQPQYSTSATLSGPLAGPTLPQPTVTRPTVSSPPYSQPLQTLREAPELSPTSAAAAAAAADYSGQGYSPTSNGSGGWESSYTPRHRHPTRLSDIIEQEDERSRRTSPNPSRASYMGSEPGSAGFGVQQGSGSGGAVAGAREVRERFGGGLSGR</sequence>
<feature type="compositionally biased region" description="Gly residues" evidence="2">
    <location>
        <begin position="801"/>
        <end position="815"/>
    </location>
</feature>
<dbReference type="EMBL" id="JAACFV010000065">
    <property type="protein sequence ID" value="KAF7507684.1"/>
    <property type="molecule type" value="Genomic_DNA"/>
</dbReference>
<keyword evidence="4" id="KW-1185">Reference proteome</keyword>